<protein>
    <submittedName>
        <fullName evidence="1">tRNA pseudouridine 13 synthase</fullName>
        <ecNumber evidence="1">4.2.1.-</ecNumber>
    </submittedName>
</protein>
<dbReference type="EMBL" id="JAJA02000001">
    <property type="protein sequence ID" value="KWS07259.1"/>
    <property type="molecule type" value="Genomic_DNA"/>
</dbReference>
<dbReference type="AlphaFoldDB" id="A0A108UDQ0"/>
<accession>A0A108UDQ0</accession>
<organism evidence="1 2">
    <name type="scientific">Lysobacter capsici AZ78</name>
    <dbReference type="NCBI Taxonomy" id="1444315"/>
    <lineage>
        <taxon>Bacteria</taxon>
        <taxon>Pseudomonadati</taxon>
        <taxon>Pseudomonadota</taxon>
        <taxon>Gammaproteobacteria</taxon>
        <taxon>Lysobacterales</taxon>
        <taxon>Lysobacteraceae</taxon>
        <taxon>Lysobacter</taxon>
    </lineage>
</organism>
<proteinExistence type="predicted"/>
<evidence type="ECO:0000313" key="2">
    <source>
        <dbReference type="Proteomes" id="UP000023435"/>
    </source>
</evidence>
<dbReference type="Proteomes" id="UP000023435">
    <property type="component" value="Unassembled WGS sequence"/>
</dbReference>
<comment type="caution">
    <text evidence="1">The sequence shown here is derived from an EMBL/GenBank/DDBJ whole genome shotgun (WGS) entry which is preliminary data.</text>
</comment>
<name>A0A108UDQ0_9GAMM</name>
<keyword evidence="2" id="KW-1185">Reference proteome</keyword>
<dbReference type="GO" id="GO:0016829">
    <property type="term" value="F:lyase activity"/>
    <property type="evidence" value="ECO:0007669"/>
    <property type="project" value="UniProtKB-KW"/>
</dbReference>
<dbReference type="EC" id="4.2.1.-" evidence="1"/>
<dbReference type="RefSeq" id="WP_160329677.1">
    <property type="nucleotide sequence ID" value="NZ_JAJA02000001.1"/>
</dbReference>
<sequence>MAGPGQQRRALRLRPDAPAWRWLEDDGLDVGVALPVNAYATLVLTERADIESDARA</sequence>
<gene>
    <name evidence="1" type="ORF">AZ78_4820</name>
</gene>
<evidence type="ECO:0000313" key="1">
    <source>
        <dbReference type="EMBL" id="KWS07259.1"/>
    </source>
</evidence>
<reference evidence="1 2" key="1">
    <citation type="journal article" date="2014" name="Genome Announc.">
        <title>Draft Genome Sequence of Lysobacter capsici AZ78, a Bacterium Antagonistic to Plant-Pathogenic Oomycetes.</title>
        <authorList>
            <person name="Puopolo G."/>
            <person name="Sonego P."/>
            <person name="Engelen K."/>
            <person name="Pertot I."/>
        </authorList>
    </citation>
    <scope>NUCLEOTIDE SEQUENCE [LARGE SCALE GENOMIC DNA]</scope>
    <source>
        <strain evidence="1 2">AZ78</strain>
    </source>
</reference>
<keyword evidence="1" id="KW-0456">Lyase</keyword>